<name>A0A2S0CS70_9CAUD</name>
<evidence type="ECO:0000313" key="1">
    <source>
        <dbReference type="EMBL" id="AQN32555.1"/>
    </source>
</evidence>
<evidence type="ECO:0000313" key="2">
    <source>
        <dbReference type="Proteomes" id="UP000246806"/>
    </source>
</evidence>
<protein>
    <submittedName>
        <fullName evidence="1">Uncharacterized protein</fullName>
    </submittedName>
</protein>
<dbReference type="EMBL" id="KX987999">
    <property type="protein sequence ID" value="AQN32555.1"/>
    <property type="molecule type" value="Genomic_DNA"/>
</dbReference>
<sequence>MTTETMKQIKEMIDINLKVKLELKAEKEGLTYEGLIRKTLFDSVSE</sequence>
<proteinExistence type="predicted"/>
<organism evidence="1 2">
    <name type="scientific">Bacillus phage BCP12</name>
    <dbReference type="NCBI Taxonomy" id="1913122"/>
    <lineage>
        <taxon>Viruses</taxon>
        <taxon>Duplodnaviria</taxon>
        <taxon>Heunggongvirae</taxon>
        <taxon>Uroviricota</taxon>
        <taxon>Caudoviricetes</taxon>
        <taxon>Herelleviridae</taxon>
        <taxon>Bastillevirinae</taxon>
        <taxon>Tsarbombavirus</taxon>
        <taxon>Tsarbombavirus BCP78</taxon>
    </lineage>
</organism>
<dbReference type="Proteomes" id="UP000246806">
    <property type="component" value="Genome"/>
</dbReference>
<gene>
    <name evidence="1" type="ORF">BCP12_143</name>
</gene>
<reference evidence="1 2" key="1">
    <citation type="submission" date="2016-10" db="EMBL/GenBank/DDBJ databases">
        <title>Complete Genome Sequence of Bacillus Phage BCP12.</title>
        <authorList>
            <person name="Ghosh K."/>
            <person name="Kim K.-P."/>
        </authorList>
    </citation>
    <scope>NUCLEOTIDE SEQUENCE [LARGE SCALE GENOMIC DNA]</scope>
</reference>
<accession>A0A2S0CS70</accession>